<evidence type="ECO:0000256" key="7">
    <source>
        <dbReference type="ARBA" id="ARBA00022723"/>
    </source>
</evidence>
<evidence type="ECO:0000256" key="12">
    <source>
        <dbReference type="ARBA" id="ARBA00023211"/>
    </source>
</evidence>
<keyword evidence="19" id="KW-1185">Reference proteome</keyword>
<dbReference type="Gene3D" id="3.10.180.20">
    <property type="entry name" value="N-Acetylglucosaminyltransferase I, Domain 2"/>
    <property type="match status" value="1"/>
</dbReference>
<evidence type="ECO:0000256" key="2">
    <source>
        <dbReference type="ARBA" id="ARBA00004922"/>
    </source>
</evidence>
<comment type="function">
    <text evidence="16">Initiates complex N-linked carbohydrate formation. Essential for the conversion of high-mannose to hybrid and complex N-glycans.</text>
</comment>
<comment type="similarity">
    <text evidence="3 16">Belongs to the glycosyltransferase 13 family.</text>
</comment>
<evidence type="ECO:0000256" key="15">
    <source>
        <dbReference type="ARBA" id="ARBA00049421"/>
    </source>
</evidence>
<keyword evidence="5" id="KW-0808">Transferase</keyword>
<protein>
    <recommendedName>
        <fullName evidence="13 16">Alpha-1,3-mannosyl-glycoprotein 2-beta-N-acetylglucosaminyltransferase</fullName>
        <shortName evidence="16">GNT-I</shortName>
        <shortName evidence="16">GlcNAc-T I</shortName>
        <ecNumber evidence="13 16">2.4.1.101</ecNumber>
    </recommendedName>
    <alternativeName>
        <fullName evidence="14 16">N-glycosyl-oligosaccharide-glycoprotein N-acetylglucosaminyltransferase I</fullName>
    </alternativeName>
</protein>
<evidence type="ECO:0000313" key="18">
    <source>
        <dbReference type="EMBL" id="CAK9233602.1"/>
    </source>
</evidence>
<evidence type="ECO:0000256" key="6">
    <source>
        <dbReference type="ARBA" id="ARBA00022692"/>
    </source>
</evidence>
<evidence type="ECO:0000256" key="13">
    <source>
        <dbReference type="ARBA" id="ARBA00038949"/>
    </source>
</evidence>
<organism evidence="18 19">
    <name type="scientific">Sphagnum troendelagicum</name>
    <dbReference type="NCBI Taxonomy" id="128251"/>
    <lineage>
        <taxon>Eukaryota</taxon>
        <taxon>Viridiplantae</taxon>
        <taxon>Streptophyta</taxon>
        <taxon>Embryophyta</taxon>
        <taxon>Bryophyta</taxon>
        <taxon>Sphagnophytina</taxon>
        <taxon>Sphagnopsida</taxon>
        <taxon>Sphagnales</taxon>
        <taxon>Sphagnaceae</taxon>
        <taxon>Sphagnum</taxon>
    </lineage>
</organism>
<dbReference type="InterPro" id="IPR029044">
    <property type="entry name" value="Nucleotide-diphossugar_trans"/>
</dbReference>
<evidence type="ECO:0000256" key="5">
    <source>
        <dbReference type="ARBA" id="ARBA00022679"/>
    </source>
</evidence>
<evidence type="ECO:0000256" key="16">
    <source>
        <dbReference type="RuleBase" id="RU368119"/>
    </source>
</evidence>
<dbReference type="InterPro" id="IPR004139">
    <property type="entry name" value="Glyco_trans_13"/>
</dbReference>
<sequence length="448" mass="52143">MAKRSTWALRILFLVAAIVFVAVQMKLFAVQSDSANRAAAAVDSENDCQSKMQSLVDKLMTQQGTLMSLEEEKKRLEGQTSELGLVLAEYQRKEQMTSMSDKLPEDVVAAVVIMTYNRPDYLDRALKSVLKYHKAVADRFPLFVSQDGADWTVMSKARSFSQVNYMQHFDEGPPRTAKPGEIIAYYKIASHYRWALTQLFNKRKFKRVIILEDDMEIAPDFFKYFEATSHLLDNDRTLLAVSAWNDNGQTQFVHDSEVLYRSDFFPGLGWMLTKAVWDELAPHWCHTYWDDWLRLNSTRKGRHFIRPEICRTYNYGEQGSSFGQFYKQYLEPIKLNDILVDWVSKDLSFLREEQFDREFGDLVAKAKLVNAMEALQQVKSTENEDVRMEYHTHLDFGHLARQFGVFQEWKDGIPRTSYKGVVVFRWKGPKRVFFVRDDSLQLLGINAK</sequence>
<comment type="pathway">
    <text evidence="2 16">Protein modification; protein glycosylation.</text>
</comment>
<name>A0ABP0UZC1_9BRYO</name>
<comment type="cofactor">
    <cofactor evidence="16">
        <name>Mn(2+)</name>
        <dbReference type="ChEBI" id="CHEBI:29035"/>
    </cofactor>
    <text evidence="16">The cofactor is mostly bound to the substrate.</text>
</comment>
<dbReference type="EC" id="2.4.1.101" evidence="13 16"/>
<dbReference type="PANTHER" id="PTHR10468:SF0">
    <property type="entry name" value="ALPHA-1,3-MANNOSYL-GLYCOPROTEIN 2-BETA-N-ACETYLGLUCOSAMINYLTRANSFERASE"/>
    <property type="match status" value="1"/>
</dbReference>
<evidence type="ECO:0000256" key="14">
    <source>
        <dbReference type="ARBA" id="ARBA00041712"/>
    </source>
</evidence>
<keyword evidence="7 16" id="KW-0479">Metal-binding</keyword>
<evidence type="ECO:0000256" key="3">
    <source>
        <dbReference type="ARBA" id="ARBA00006492"/>
    </source>
</evidence>
<gene>
    <name evidence="18" type="ORF">CSSPTR1EN2_LOCUS21568</name>
</gene>
<dbReference type="Proteomes" id="UP001497512">
    <property type="component" value="Chromosome 8"/>
</dbReference>
<evidence type="ECO:0000256" key="1">
    <source>
        <dbReference type="ARBA" id="ARBA00004323"/>
    </source>
</evidence>
<keyword evidence="11" id="KW-0472">Membrane</keyword>
<evidence type="ECO:0000256" key="8">
    <source>
        <dbReference type="ARBA" id="ARBA00022968"/>
    </source>
</evidence>
<dbReference type="InterPro" id="IPR052261">
    <property type="entry name" value="Glycosyltransferase_13"/>
</dbReference>
<dbReference type="EMBL" id="OZ019900">
    <property type="protein sequence ID" value="CAK9233602.1"/>
    <property type="molecule type" value="Genomic_DNA"/>
</dbReference>
<evidence type="ECO:0000313" key="19">
    <source>
        <dbReference type="Proteomes" id="UP001497512"/>
    </source>
</evidence>
<evidence type="ECO:0000256" key="9">
    <source>
        <dbReference type="ARBA" id="ARBA00022989"/>
    </source>
</evidence>
<dbReference type="SUPFAM" id="SSF53448">
    <property type="entry name" value="Nucleotide-diphospho-sugar transferases"/>
    <property type="match status" value="1"/>
</dbReference>
<keyword evidence="4 16" id="KW-0328">Glycosyltransferase</keyword>
<evidence type="ECO:0000256" key="4">
    <source>
        <dbReference type="ARBA" id="ARBA00022676"/>
    </source>
</evidence>
<keyword evidence="17" id="KW-0175">Coiled coil</keyword>
<comment type="subcellular location">
    <subcellularLocation>
        <location evidence="1 16">Golgi apparatus membrane</location>
        <topology evidence="1 16">Single-pass type II membrane protein</topology>
    </subcellularLocation>
</comment>
<keyword evidence="6" id="KW-0812">Transmembrane</keyword>
<keyword evidence="8 16" id="KW-0735">Signal-anchor</keyword>
<evidence type="ECO:0000256" key="10">
    <source>
        <dbReference type="ARBA" id="ARBA00023034"/>
    </source>
</evidence>
<accession>A0ABP0UZC1</accession>
<feature type="coiled-coil region" evidence="17">
    <location>
        <begin position="52"/>
        <end position="79"/>
    </location>
</feature>
<dbReference type="Pfam" id="PF03071">
    <property type="entry name" value="GNT-I"/>
    <property type="match status" value="1"/>
</dbReference>
<dbReference type="PANTHER" id="PTHR10468">
    <property type="entry name" value="PROTEIN O-LINKED-MANNOSE BETA-1,2-N-ACETYLGLUCOSAMINYLTRANSFERASE 1/ALPHA-1,3-MANNOSYL-GLYCOPROTEIN 2-BETA-N-ACETYLGLUCOSAMINYLTRANSFERASE"/>
    <property type="match status" value="1"/>
</dbReference>
<keyword evidence="9" id="KW-1133">Transmembrane helix</keyword>
<reference evidence="18" key="1">
    <citation type="submission" date="2024-02" db="EMBL/GenBank/DDBJ databases">
        <authorList>
            <consortium name="ELIXIR-Norway"/>
            <consortium name="Elixir Norway"/>
        </authorList>
    </citation>
    <scope>NUCLEOTIDE SEQUENCE</scope>
</reference>
<dbReference type="Gene3D" id="3.90.550.10">
    <property type="entry name" value="Spore Coat Polysaccharide Biosynthesis Protein SpsA, Chain A"/>
    <property type="match status" value="1"/>
</dbReference>
<evidence type="ECO:0000256" key="17">
    <source>
        <dbReference type="SAM" id="Coils"/>
    </source>
</evidence>
<comment type="catalytic activity">
    <reaction evidence="15 16">
        <text>N(4)-(alpha-D-Man-(1-&gt;3)-[alpha-D-Man-(1-&gt;3)-[alpha-D-Man-(1-&gt;6)]-alpha-D-Man-(1-&gt;6)]-beta-D-Man-(1-&gt;4)-beta-D-GlcNAc-(1-&gt;4)-beta-D-GlcNAc)-L-asparaginyl-[protein] (N-glucan mannose isomer 5A1,2) + UDP-N-acetyl-alpha-D-glucosamine = N(4)-{beta-D-GlcNAc-(1-&gt;2)-alpha-D-Man-(1-&gt;3)-[alpha-D-Man-(1-&gt;3)-[alpha-D-Man-(1-&gt;6)]-alpha-D-Man-(1-&gt;6)]-beta-D-Man-(1-&gt;4)-beta-D-GlcNAc-(1-&gt;4)-beta-D-GlcNAc}-L-asparaginyl-[protein] + UDP + H(+)</text>
        <dbReference type="Rhea" id="RHEA:11456"/>
        <dbReference type="Rhea" id="RHEA-COMP:14367"/>
        <dbReference type="Rhea" id="RHEA-COMP:14368"/>
        <dbReference type="ChEBI" id="CHEBI:15378"/>
        <dbReference type="ChEBI" id="CHEBI:57705"/>
        <dbReference type="ChEBI" id="CHEBI:58223"/>
        <dbReference type="ChEBI" id="CHEBI:59087"/>
        <dbReference type="ChEBI" id="CHEBI:60625"/>
        <dbReference type="EC" id="2.4.1.101"/>
    </reaction>
</comment>
<evidence type="ECO:0000256" key="11">
    <source>
        <dbReference type="ARBA" id="ARBA00023136"/>
    </source>
</evidence>
<keyword evidence="10 16" id="KW-0333">Golgi apparatus</keyword>
<keyword evidence="12 16" id="KW-0464">Manganese</keyword>
<proteinExistence type="inferred from homology"/>